<feature type="compositionally biased region" description="Polar residues" evidence="1">
    <location>
        <begin position="84"/>
        <end position="102"/>
    </location>
</feature>
<dbReference type="EMBL" id="JANPWB010000011">
    <property type="protein sequence ID" value="KAJ1129599.1"/>
    <property type="molecule type" value="Genomic_DNA"/>
</dbReference>
<reference evidence="2" key="1">
    <citation type="journal article" date="2022" name="bioRxiv">
        <title>Sequencing and chromosome-scale assembly of the giantPleurodeles waltlgenome.</title>
        <authorList>
            <person name="Brown T."/>
            <person name="Elewa A."/>
            <person name="Iarovenko S."/>
            <person name="Subramanian E."/>
            <person name="Araus A.J."/>
            <person name="Petzold A."/>
            <person name="Susuki M."/>
            <person name="Suzuki K.-i.T."/>
            <person name="Hayashi T."/>
            <person name="Toyoda A."/>
            <person name="Oliveira C."/>
            <person name="Osipova E."/>
            <person name="Leigh N.D."/>
            <person name="Simon A."/>
            <person name="Yun M.H."/>
        </authorList>
    </citation>
    <scope>NUCLEOTIDE SEQUENCE</scope>
    <source>
        <strain evidence="2">20211129_DDA</strain>
        <tissue evidence="2">Liver</tissue>
    </source>
</reference>
<sequence length="161" mass="17739">MIAHMRAEALKRGKDWLHAKMEEKGEENQSQDFPAPALPILADETGAAEGISPPPQKANKRQRTEGKPARKTTKKARDMVLTTLEHTTTSPAKWAASHSTPRPGSASRPLSAGESLPCIADLEPPTYSTAGEKYNRTRVQEEEPLADYVRRNDPVRAFTPL</sequence>
<keyword evidence="3" id="KW-1185">Reference proteome</keyword>
<evidence type="ECO:0000313" key="3">
    <source>
        <dbReference type="Proteomes" id="UP001066276"/>
    </source>
</evidence>
<dbReference type="AlphaFoldDB" id="A0AAV7PP27"/>
<name>A0AAV7PP27_PLEWA</name>
<organism evidence="2 3">
    <name type="scientific">Pleurodeles waltl</name>
    <name type="common">Iberian ribbed newt</name>
    <dbReference type="NCBI Taxonomy" id="8319"/>
    <lineage>
        <taxon>Eukaryota</taxon>
        <taxon>Metazoa</taxon>
        <taxon>Chordata</taxon>
        <taxon>Craniata</taxon>
        <taxon>Vertebrata</taxon>
        <taxon>Euteleostomi</taxon>
        <taxon>Amphibia</taxon>
        <taxon>Batrachia</taxon>
        <taxon>Caudata</taxon>
        <taxon>Salamandroidea</taxon>
        <taxon>Salamandridae</taxon>
        <taxon>Pleurodelinae</taxon>
        <taxon>Pleurodeles</taxon>
    </lineage>
</organism>
<evidence type="ECO:0000256" key="1">
    <source>
        <dbReference type="SAM" id="MobiDB-lite"/>
    </source>
</evidence>
<gene>
    <name evidence="2" type="ORF">NDU88_007966</name>
</gene>
<accession>A0AAV7PP27</accession>
<evidence type="ECO:0000313" key="2">
    <source>
        <dbReference type="EMBL" id="KAJ1129599.1"/>
    </source>
</evidence>
<comment type="caution">
    <text evidence="2">The sequence shown here is derived from an EMBL/GenBank/DDBJ whole genome shotgun (WGS) entry which is preliminary data.</text>
</comment>
<protein>
    <submittedName>
        <fullName evidence="2">Uncharacterized protein</fullName>
    </submittedName>
</protein>
<proteinExistence type="predicted"/>
<feature type="compositionally biased region" description="Basic and acidic residues" evidence="1">
    <location>
        <begin position="1"/>
        <end position="27"/>
    </location>
</feature>
<dbReference type="Proteomes" id="UP001066276">
    <property type="component" value="Chromosome 7"/>
</dbReference>
<feature type="region of interest" description="Disordered" evidence="1">
    <location>
        <begin position="1"/>
        <end position="161"/>
    </location>
</feature>